<dbReference type="EMBL" id="GL883077">
    <property type="protein sequence ID" value="EGF91879.1"/>
    <property type="molecule type" value="Genomic_DNA"/>
</dbReference>
<dbReference type="AlphaFoldDB" id="F4QJ48"/>
<keyword evidence="1" id="KW-0472">Membrane</keyword>
<dbReference type="Pfam" id="PF07811">
    <property type="entry name" value="TadE"/>
    <property type="match status" value="1"/>
</dbReference>
<organism evidence="3 4">
    <name type="scientific">Asticcacaulis biprosthecium C19</name>
    <dbReference type="NCBI Taxonomy" id="715226"/>
    <lineage>
        <taxon>Bacteria</taxon>
        <taxon>Pseudomonadati</taxon>
        <taxon>Pseudomonadota</taxon>
        <taxon>Alphaproteobacteria</taxon>
        <taxon>Caulobacterales</taxon>
        <taxon>Caulobacteraceae</taxon>
        <taxon>Asticcacaulis</taxon>
    </lineage>
</organism>
<evidence type="ECO:0000313" key="3">
    <source>
        <dbReference type="EMBL" id="EGF91879.1"/>
    </source>
</evidence>
<evidence type="ECO:0000256" key="1">
    <source>
        <dbReference type="SAM" id="Phobius"/>
    </source>
</evidence>
<gene>
    <name evidence="3" type="ORF">ABI_03110</name>
</gene>
<dbReference type="STRING" id="715226.ABI_03110"/>
<accession>F4QJ48</accession>
<feature type="transmembrane region" description="Helical" evidence="1">
    <location>
        <begin position="21"/>
        <end position="48"/>
    </location>
</feature>
<dbReference type="Proteomes" id="UP000006512">
    <property type="component" value="Unassembled WGS sequence"/>
</dbReference>
<evidence type="ECO:0000259" key="2">
    <source>
        <dbReference type="Pfam" id="PF07811"/>
    </source>
</evidence>
<dbReference type="eggNOG" id="COG4961">
    <property type="taxonomic scope" value="Bacteria"/>
</dbReference>
<dbReference type="HOGENOM" id="CLU_111553_0_0_5"/>
<proteinExistence type="predicted"/>
<keyword evidence="1" id="KW-1133">Transmembrane helix</keyword>
<keyword evidence="1" id="KW-0812">Transmembrane</keyword>
<name>F4QJ48_9CAUL</name>
<protein>
    <submittedName>
        <fullName evidence="3">TadE-like family protein</fullName>
    </submittedName>
</protein>
<keyword evidence="4" id="KW-1185">Reference proteome</keyword>
<sequence length="177" mass="19412">MAIPTVRNRLQSFCRDHKGAAAVEFALIAGPLVFLICACIELALVILLSVSLDNATDVASRQIRTGIATTGNTSLTVFKQKVCDKMGWLSGSCMSSLKIDVTTYNNFSEIPTTDLIKDGEFDESKFNFNIGGASKIQLVRAYYEWPLFTPFLNAGLTTLSNQDAVITSKVVFRNEPF</sequence>
<evidence type="ECO:0000313" key="4">
    <source>
        <dbReference type="Proteomes" id="UP000006512"/>
    </source>
</evidence>
<feature type="domain" description="TadE-like" evidence="2">
    <location>
        <begin position="19"/>
        <end position="61"/>
    </location>
</feature>
<dbReference type="InterPro" id="IPR012495">
    <property type="entry name" value="TadE-like_dom"/>
</dbReference>
<dbReference type="OrthoDB" id="7990385at2"/>
<reference evidence="4" key="1">
    <citation type="submission" date="2011-03" db="EMBL/GenBank/DDBJ databases">
        <title>Draft genome sequence of Brevundimonas diminuta.</title>
        <authorList>
            <person name="Brown P.J.B."/>
            <person name="Buechlein A."/>
            <person name="Hemmerich C."/>
            <person name="Brun Y.V."/>
        </authorList>
    </citation>
    <scope>NUCLEOTIDE SEQUENCE [LARGE SCALE GENOMIC DNA]</scope>
    <source>
        <strain evidence="4">C19</strain>
    </source>
</reference>